<name>A0A2X3L0B4_9ENTR</name>
<dbReference type="Gene3D" id="1.20.5.340">
    <property type="match status" value="1"/>
</dbReference>
<sequence>MNGSQLFATNNQVTTNTGNIATNTANIATNTANIAGNTSAITNLTNGTVGLVKQDQSTQAISVAGDKAGASVSIAGTAGSRTLTALRPEH</sequence>
<dbReference type="Proteomes" id="UP000251197">
    <property type="component" value="Unassembled WGS sequence"/>
</dbReference>
<evidence type="ECO:0000313" key="1">
    <source>
        <dbReference type="EMBL" id="SQC93290.1"/>
    </source>
</evidence>
<dbReference type="EMBL" id="UAVU01000010">
    <property type="protein sequence ID" value="SQC93290.1"/>
    <property type="molecule type" value="Genomic_DNA"/>
</dbReference>
<gene>
    <name evidence="1" type="ORF">NCTC12120_06404</name>
</gene>
<accession>A0A2X3L0B4</accession>
<reference evidence="1 2" key="1">
    <citation type="submission" date="2018-06" db="EMBL/GenBank/DDBJ databases">
        <authorList>
            <consortium name="Pathogen Informatics"/>
            <person name="Doyle S."/>
        </authorList>
    </citation>
    <scope>NUCLEOTIDE SEQUENCE [LARGE SCALE GENOMIC DNA]</scope>
    <source>
        <strain evidence="1 2">NCTC12120</strain>
    </source>
</reference>
<protein>
    <recommendedName>
        <fullName evidence="3">Haemagglutinin</fullName>
    </recommendedName>
</protein>
<organism evidence="1 2">
    <name type="scientific">Cedecea neteri</name>
    <dbReference type="NCBI Taxonomy" id="158822"/>
    <lineage>
        <taxon>Bacteria</taxon>
        <taxon>Pseudomonadati</taxon>
        <taxon>Pseudomonadota</taxon>
        <taxon>Gammaproteobacteria</taxon>
        <taxon>Enterobacterales</taxon>
        <taxon>Enterobacteriaceae</taxon>
        <taxon>Cedecea</taxon>
    </lineage>
</organism>
<evidence type="ECO:0008006" key="3">
    <source>
        <dbReference type="Google" id="ProtNLM"/>
    </source>
</evidence>
<dbReference type="AlphaFoldDB" id="A0A2X3L0B4"/>
<proteinExistence type="predicted"/>
<evidence type="ECO:0000313" key="2">
    <source>
        <dbReference type="Proteomes" id="UP000251197"/>
    </source>
</evidence>